<sequence length="277" mass="31799">MMSTLFNFANKENAAHLSAKAAPKTPGKKSTIFKDNKNINNGNKLQVLKDNFKTPTNNNEVKKRIPLGGKDKNVNAAHHTGKKLGFGLNDYHNNRELNLSSSASKRRIRRLKTPMSNRPISRKLNVLKDDENDDAVIPQDSGIKTNSIDLKHFDDEIEIIPQREDPLPFKPLNYDPFTHEELRLLKEGNMNPRKFDYSDEVSQLTNEEIYQEYPLNFETESEDEGNDSFTNHSKQQQPHFMEPTFNSRARSKSNEKKGEVFDEGLSIAELQRLIDEE</sequence>
<gene>
    <name evidence="7" type="ORF">BN7_6076</name>
</gene>
<protein>
    <recommendedName>
        <fullName evidence="9">Securin</fullName>
    </recommendedName>
</protein>
<dbReference type="HOGENOM" id="CLU_1005437_0_0_1"/>
<dbReference type="GO" id="GO:0005634">
    <property type="term" value="C:nucleus"/>
    <property type="evidence" value="ECO:0007669"/>
    <property type="project" value="UniProtKB-SubCell"/>
</dbReference>
<dbReference type="GO" id="GO:0051276">
    <property type="term" value="P:chromosome organization"/>
    <property type="evidence" value="ECO:0007669"/>
    <property type="project" value="InterPro"/>
</dbReference>
<dbReference type="AlphaFoldDB" id="K0KZC1"/>
<evidence type="ECO:0000256" key="6">
    <source>
        <dbReference type="SAM" id="MobiDB-lite"/>
    </source>
</evidence>
<keyword evidence="4" id="KW-0963">Cytoplasm</keyword>
<dbReference type="EMBL" id="CAIF01000248">
    <property type="protein sequence ID" value="CCH46483.1"/>
    <property type="molecule type" value="Genomic_DNA"/>
</dbReference>
<keyword evidence="5" id="KW-0539">Nucleus</keyword>
<dbReference type="Proteomes" id="UP000009328">
    <property type="component" value="Unassembled WGS sequence"/>
</dbReference>
<evidence type="ECO:0000313" key="8">
    <source>
        <dbReference type="Proteomes" id="UP000009328"/>
    </source>
</evidence>
<evidence type="ECO:0000256" key="5">
    <source>
        <dbReference type="ARBA" id="ARBA00023242"/>
    </source>
</evidence>
<evidence type="ECO:0000256" key="2">
    <source>
        <dbReference type="ARBA" id="ARBA00004496"/>
    </source>
</evidence>
<evidence type="ECO:0000256" key="4">
    <source>
        <dbReference type="ARBA" id="ARBA00022490"/>
    </source>
</evidence>
<evidence type="ECO:0000313" key="7">
    <source>
        <dbReference type="EMBL" id="CCH46483.1"/>
    </source>
</evidence>
<organism evidence="7 8">
    <name type="scientific">Wickerhamomyces ciferrii (strain ATCC 14091 / BCRC 22168 / CBS 111 / JCM 3599 / NBRC 0793 / NRRL Y-1031 F-60-10)</name>
    <name type="common">Yeast</name>
    <name type="synonym">Pichia ciferrii</name>
    <dbReference type="NCBI Taxonomy" id="1206466"/>
    <lineage>
        <taxon>Eukaryota</taxon>
        <taxon>Fungi</taxon>
        <taxon>Dikarya</taxon>
        <taxon>Ascomycota</taxon>
        <taxon>Saccharomycotina</taxon>
        <taxon>Saccharomycetes</taxon>
        <taxon>Phaffomycetales</taxon>
        <taxon>Wickerhamomycetaceae</taxon>
        <taxon>Wickerhamomyces</taxon>
    </lineage>
</organism>
<dbReference type="InParanoid" id="K0KZC1"/>
<dbReference type="InterPro" id="IPR006940">
    <property type="entry name" value="Securin_separation_inhibitor"/>
</dbReference>
<dbReference type="Pfam" id="PF04856">
    <property type="entry name" value="Securin"/>
    <property type="match status" value="1"/>
</dbReference>
<evidence type="ECO:0000256" key="3">
    <source>
        <dbReference type="ARBA" id="ARBA00009264"/>
    </source>
</evidence>
<comment type="caution">
    <text evidence="7">The sequence shown here is derived from an EMBL/GenBank/DDBJ whole genome shotgun (WGS) entry which is preliminary data.</text>
</comment>
<reference evidence="7 8" key="1">
    <citation type="journal article" date="2012" name="Eukaryot. Cell">
        <title>Draft genome sequence of Wickerhamomyces ciferrii NRRL Y-1031 F-60-10.</title>
        <authorList>
            <person name="Schneider J."/>
            <person name="Andrea H."/>
            <person name="Blom J."/>
            <person name="Jaenicke S."/>
            <person name="Ruckert C."/>
            <person name="Schorsch C."/>
            <person name="Szczepanowski R."/>
            <person name="Farwick M."/>
            <person name="Goesmann A."/>
            <person name="Puhler A."/>
            <person name="Schaffer S."/>
            <person name="Tauch A."/>
            <person name="Kohler T."/>
            <person name="Brinkrolf K."/>
        </authorList>
    </citation>
    <scope>NUCLEOTIDE SEQUENCE [LARGE SCALE GENOMIC DNA]</scope>
    <source>
        <strain evidence="8">ATCC 14091 / BCRC 22168 / CBS 111 / JCM 3599 / NBRC 0793 / NRRL Y-1031 F-60-10</strain>
    </source>
</reference>
<evidence type="ECO:0008006" key="9">
    <source>
        <dbReference type="Google" id="ProtNLM"/>
    </source>
</evidence>
<comment type="subcellular location">
    <subcellularLocation>
        <location evidence="2">Cytoplasm</location>
    </subcellularLocation>
    <subcellularLocation>
        <location evidence="1">Nucleus</location>
    </subcellularLocation>
</comment>
<feature type="compositionally biased region" description="Polar residues" evidence="6">
    <location>
        <begin position="227"/>
        <end position="248"/>
    </location>
</feature>
<evidence type="ECO:0000256" key="1">
    <source>
        <dbReference type="ARBA" id="ARBA00004123"/>
    </source>
</evidence>
<dbReference type="GO" id="GO:0005737">
    <property type="term" value="C:cytoplasm"/>
    <property type="evidence" value="ECO:0007669"/>
    <property type="project" value="UniProtKB-SubCell"/>
</dbReference>
<keyword evidence="8" id="KW-1185">Reference proteome</keyword>
<proteinExistence type="inferred from homology"/>
<name>K0KZC1_WICCF</name>
<feature type="region of interest" description="Disordered" evidence="6">
    <location>
        <begin position="219"/>
        <end position="262"/>
    </location>
</feature>
<accession>K0KZC1</accession>
<comment type="similarity">
    <text evidence="3">Belongs to the securin family.</text>
</comment>